<proteinExistence type="predicted"/>
<dbReference type="EMBL" id="BARV01029603">
    <property type="protein sequence ID" value="GAI32995.1"/>
    <property type="molecule type" value="Genomic_DNA"/>
</dbReference>
<gene>
    <name evidence="1" type="ORF">S06H3_47164</name>
</gene>
<dbReference type="AlphaFoldDB" id="X1P1W8"/>
<reference evidence="1" key="1">
    <citation type="journal article" date="2014" name="Front. Microbiol.">
        <title>High frequency of phylogenetically diverse reductive dehalogenase-homologous genes in deep subseafloor sedimentary metagenomes.</title>
        <authorList>
            <person name="Kawai M."/>
            <person name="Futagami T."/>
            <person name="Toyoda A."/>
            <person name="Takaki Y."/>
            <person name="Nishi S."/>
            <person name="Hori S."/>
            <person name="Arai W."/>
            <person name="Tsubouchi T."/>
            <person name="Morono Y."/>
            <person name="Uchiyama I."/>
            <person name="Ito T."/>
            <person name="Fujiyama A."/>
            <person name="Inagaki F."/>
            <person name="Takami H."/>
        </authorList>
    </citation>
    <scope>NUCLEOTIDE SEQUENCE</scope>
    <source>
        <strain evidence="1">Expedition CK06-06</strain>
    </source>
</reference>
<evidence type="ECO:0000313" key="1">
    <source>
        <dbReference type="EMBL" id="GAI32995.1"/>
    </source>
</evidence>
<feature type="non-terminal residue" evidence="1">
    <location>
        <position position="157"/>
    </location>
</feature>
<sequence>MATYYKYAERDASSQVNWAEITSNMVNSLKEVEAIRESKRQAINDATTQLSTTLSEAPQGEHSGLNEFAMTYANNAQQMRLMQDQLLKSGQLKLKDYNIGRANLTEGTTQLFNLGKKYQAVYKEKMDRFENGDSGMQEQFQMAELEAFANFSNHEAY</sequence>
<organism evidence="1">
    <name type="scientific">marine sediment metagenome</name>
    <dbReference type="NCBI Taxonomy" id="412755"/>
    <lineage>
        <taxon>unclassified sequences</taxon>
        <taxon>metagenomes</taxon>
        <taxon>ecological metagenomes</taxon>
    </lineage>
</organism>
<accession>X1P1W8</accession>
<comment type="caution">
    <text evidence="1">The sequence shown here is derived from an EMBL/GenBank/DDBJ whole genome shotgun (WGS) entry which is preliminary data.</text>
</comment>
<protein>
    <submittedName>
        <fullName evidence="1">Uncharacterized protein</fullName>
    </submittedName>
</protein>
<name>X1P1W8_9ZZZZ</name>